<organism evidence="3 4">
    <name type="scientific">Steinernema glaseri</name>
    <dbReference type="NCBI Taxonomy" id="37863"/>
    <lineage>
        <taxon>Eukaryota</taxon>
        <taxon>Metazoa</taxon>
        <taxon>Ecdysozoa</taxon>
        <taxon>Nematoda</taxon>
        <taxon>Chromadorea</taxon>
        <taxon>Rhabditida</taxon>
        <taxon>Tylenchina</taxon>
        <taxon>Panagrolaimomorpha</taxon>
        <taxon>Strongyloidoidea</taxon>
        <taxon>Steinernematidae</taxon>
        <taxon>Steinernema</taxon>
    </lineage>
</organism>
<dbReference type="GO" id="GO:0005096">
    <property type="term" value="F:GTPase activator activity"/>
    <property type="evidence" value="ECO:0007669"/>
    <property type="project" value="InterPro"/>
</dbReference>
<feature type="compositionally biased region" description="Low complexity" evidence="1">
    <location>
        <begin position="114"/>
        <end position="123"/>
    </location>
</feature>
<dbReference type="SUPFAM" id="SSF103657">
    <property type="entry name" value="BAR/IMD domain-like"/>
    <property type="match status" value="1"/>
</dbReference>
<proteinExistence type="predicted"/>
<feature type="region of interest" description="Disordered" evidence="1">
    <location>
        <begin position="1"/>
        <end position="34"/>
    </location>
</feature>
<sequence>MREALGLPRPRAPSDRGDRSIDGDGDGHASRPRHLEPRLLDALLDLELRRASKGRPFPMFLDERANPKSVPSRMSLLLSAFNRRFAFCGHRLRSRSSGPPALASCIIDPRDPLDSSSGSSHPSAAIGLPSIPTSTVPGYEHRHSSYPFRAESLHSSPPTLQIVPDSSPEPFQLVSSPPTLLRLPMVLKPLEYSECLSDSPWFRQNLHEHENVLEDTYKNIKNIEAQCRELIQCTKSESLCLRKQDLSRRRRDRLIEEITLLQ</sequence>
<evidence type="ECO:0000256" key="1">
    <source>
        <dbReference type="SAM" id="MobiDB-lite"/>
    </source>
</evidence>
<protein>
    <submittedName>
        <fullName evidence="4">BAR domain-containing protein</fullName>
    </submittedName>
</protein>
<evidence type="ECO:0000313" key="3">
    <source>
        <dbReference type="Proteomes" id="UP000095287"/>
    </source>
</evidence>
<dbReference type="PANTHER" id="PTHR12552:SF1">
    <property type="entry name" value="RHO GTPASE-ACTIVATING PROTEIN GRAF"/>
    <property type="match status" value="1"/>
</dbReference>
<name>A0A1I7ZTU1_9BILA</name>
<reference evidence="4" key="1">
    <citation type="submission" date="2016-11" db="UniProtKB">
        <authorList>
            <consortium name="WormBaseParasite"/>
        </authorList>
    </citation>
    <scope>IDENTIFICATION</scope>
</reference>
<dbReference type="GO" id="GO:0005737">
    <property type="term" value="C:cytoplasm"/>
    <property type="evidence" value="ECO:0007669"/>
    <property type="project" value="InterPro"/>
</dbReference>
<dbReference type="AlphaFoldDB" id="A0A1I7ZTU1"/>
<evidence type="ECO:0000259" key="2">
    <source>
        <dbReference type="Pfam" id="PF16746"/>
    </source>
</evidence>
<dbReference type="InterPro" id="IPR004148">
    <property type="entry name" value="BAR_dom"/>
</dbReference>
<feature type="region of interest" description="Disordered" evidence="1">
    <location>
        <begin position="108"/>
        <end position="132"/>
    </location>
</feature>
<dbReference type="Gene3D" id="1.20.1270.60">
    <property type="entry name" value="Arfaptin homology (AH) domain/BAR domain"/>
    <property type="match status" value="1"/>
</dbReference>
<accession>A0A1I7ZTU1</accession>
<dbReference type="PANTHER" id="PTHR12552">
    <property type="entry name" value="OLIGOPHRENIN 1"/>
    <property type="match status" value="1"/>
</dbReference>
<dbReference type="InterPro" id="IPR047234">
    <property type="entry name" value="GRAF_fam"/>
</dbReference>
<dbReference type="WBParaSite" id="L893_g29767.t1">
    <property type="protein sequence ID" value="L893_g29767.t1"/>
    <property type="gene ID" value="L893_g29767"/>
</dbReference>
<dbReference type="Pfam" id="PF16746">
    <property type="entry name" value="BAR_3"/>
    <property type="match status" value="1"/>
</dbReference>
<keyword evidence="3" id="KW-1185">Reference proteome</keyword>
<feature type="domain" description="BAR" evidence="2">
    <location>
        <begin position="190"/>
        <end position="238"/>
    </location>
</feature>
<evidence type="ECO:0000313" key="4">
    <source>
        <dbReference type="WBParaSite" id="L893_g29767.t1"/>
    </source>
</evidence>
<dbReference type="Proteomes" id="UP000095287">
    <property type="component" value="Unplaced"/>
</dbReference>
<dbReference type="InterPro" id="IPR027267">
    <property type="entry name" value="AH/BAR_dom_sf"/>
</dbReference>
<feature type="compositionally biased region" description="Basic and acidic residues" evidence="1">
    <location>
        <begin position="12"/>
        <end position="34"/>
    </location>
</feature>